<evidence type="ECO:0000313" key="1">
    <source>
        <dbReference type="EMBL" id="AIW03905.1"/>
    </source>
</evidence>
<proteinExistence type="predicted"/>
<dbReference type="OrthoDB" id="28364at10239"/>
<evidence type="ECO:0000313" key="2">
    <source>
        <dbReference type="Proteomes" id="UP000030205"/>
    </source>
</evidence>
<dbReference type="EMBL" id="KM236243">
    <property type="protein sequence ID" value="AIW03905.1"/>
    <property type="molecule type" value="Genomic_DNA"/>
</dbReference>
<dbReference type="GeneID" id="24608653"/>
<gene>
    <name evidence="1" type="ORF">CPT_Seurat42</name>
</gene>
<dbReference type="KEGG" id="vg:24608653"/>
<dbReference type="RefSeq" id="YP_009151986.1">
    <property type="nucleotide sequence ID" value="NC_027378.1"/>
</dbReference>
<dbReference type="Proteomes" id="UP000030205">
    <property type="component" value="Segment"/>
</dbReference>
<keyword evidence="2" id="KW-1185">Reference proteome</keyword>
<protein>
    <submittedName>
        <fullName evidence="1">Uncharacterized protein</fullName>
    </submittedName>
</protein>
<accession>A0A0A0RP74</accession>
<sequence>MRVLSQVVHTKDVNFCGVALTVPSRVDYLAADKDGKVWGYEAIPPELSHRFDRWLPADPGAYEYDEIADVDLEGLDWTQTLTEV</sequence>
<reference evidence="1 2" key="1">
    <citation type="submission" date="2014-07" db="EMBL/GenBank/DDBJ databases">
        <title>The Complete Genome of Enterotoxigenic Escherichia coli Siphophage Seurat.</title>
        <authorList>
            <person name="Doan D.P."/>
            <person name="Lessor L.E."/>
            <person name="Hernandez A.C."/>
            <person name="Everett G.F.K."/>
        </authorList>
    </citation>
    <scope>NUCLEOTIDE SEQUENCE [LARGE SCALE GENOMIC DNA]</scope>
</reference>
<name>A0A0A0RP74_9CAUD</name>
<organism evidence="1 2">
    <name type="scientific">Escherichia phage Seurat</name>
    <dbReference type="NCBI Taxonomy" id="1540098"/>
    <lineage>
        <taxon>Viruses</taxon>
        <taxon>Duplodnaviria</taxon>
        <taxon>Heunggongvirae</taxon>
        <taxon>Uroviricota</taxon>
        <taxon>Caudoviricetes</taxon>
        <taxon>Queuovirinae</taxon>
        <taxon>Seuratvirus</taxon>
        <taxon>Seuratvirus seurat</taxon>
    </lineage>
</organism>